<keyword evidence="6 7" id="KW-0503">Monooxygenase</keyword>
<keyword evidence="2 7" id="KW-0349">Heme</keyword>
<evidence type="ECO:0000256" key="7">
    <source>
        <dbReference type="RuleBase" id="RU000461"/>
    </source>
</evidence>
<evidence type="ECO:0000256" key="1">
    <source>
        <dbReference type="ARBA" id="ARBA00010617"/>
    </source>
</evidence>
<dbReference type="AlphaFoldDB" id="A0A1H6XXH8"/>
<dbReference type="GO" id="GO:0004497">
    <property type="term" value="F:monooxygenase activity"/>
    <property type="evidence" value="ECO:0007669"/>
    <property type="project" value="UniProtKB-KW"/>
</dbReference>
<evidence type="ECO:0000313" key="10">
    <source>
        <dbReference type="Proteomes" id="UP000198888"/>
    </source>
</evidence>
<dbReference type="PRINTS" id="PR00359">
    <property type="entry name" value="BP450"/>
</dbReference>
<keyword evidence="8" id="KW-0175">Coiled coil</keyword>
<keyword evidence="3 7" id="KW-0479">Metal-binding</keyword>
<dbReference type="PROSITE" id="PS00086">
    <property type="entry name" value="CYTOCHROME_P450"/>
    <property type="match status" value="1"/>
</dbReference>
<reference evidence="9 10" key="1">
    <citation type="submission" date="2016-10" db="EMBL/GenBank/DDBJ databases">
        <authorList>
            <person name="de Groot N.N."/>
        </authorList>
    </citation>
    <scope>NUCLEOTIDE SEQUENCE [LARGE SCALE GENOMIC DNA]</scope>
    <source>
        <strain evidence="9 10">DSM 22187</strain>
    </source>
</reference>
<sequence length="413" mass="46758">MSAADPSRPAVSFPDALSSRERWLDPFDWYREMRAESPVRYDADRELWDVFRYEDVKRVLNTDERFSSDPATMPGFEEEIADSEGEPPPVFDTMLFADPPEHNRLRGVVEGFFQPRAIAEQADRIRELTEEYLDDIKGGEVDLVSEVAYPVPVDVIAMMLGVPTDDRAQFKRWSDTLIERPNAKTEAAMEEFQQRQQQTQAEMSQYFAELIEARRAEPQDDLITAIIEAEVDGHRLSEREMVGFCTLLLVAGNITTTNLITNAMRCFTAQPGLLDDLRTGDVKLSTAIEEALRYRSPVQALFRVTTESVELSGQEIPAGEGVVAWLGSANRDGDVFDRADEFVADRRPNQHLSFGHGTHYCLGAPLARLEAEIILSSLLERYEAIEPVEADLQPIRSSFIYGVEEYPIRVIEQ</sequence>
<dbReference type="Pfam" id="PF00067">
    <property type="entry name" value="p450"/>
    <property type="match status" value="1"/>
</dbReference>
<dbReference type="CDD" id="cd11032">
    <property type="entry name" value="P450_EryK-like"/>
    <property type="match status" value="1"/>
</dbReference>
<dbReference type="GO" id="GO:0016705">
    <property type="term" value="F:oxidoreductase activity, acting on paired donors, with incorporation or reduction of molecular oxygen"/>
    <property type="evidence" value="ECO:0007669"/>
    <property type="project" value="InterPro"/>
</dbReference>
<keyword evidence="4 7" id="KW-0560">Oxidoreductase</keyword>
<dbReference type="PANTHER" id="PTHR46696:SF1">
    <property type="entry name" value="CYTOCHROME P450 YJIB-RELATED"/>
    <property type="match status" value="1"/>
</dbReference>
<dbReference type="GO" id="GO:0020037">
    <property type="term" value="F:heme binding"/>
    <property type="evidence" value="ECO:0007669"/>
    <property type="project" value="InterPro"/>
</dbReference>
<dbReference type="GO" id="GO:0005506">
    <property type="term" value="F:iron ion binding"/>
    <property type="evidence" value="ECO:0007669"/>
    <property type="project" value="InterPro"/>
</dbReference>
<dbReference type="RefSeq" id="WP_089673720.1">
    <property type="nucleotide sequence ID" value="NZ_CP024845.1"/>
</dbReference>
<dbReference type="Proteomes" id="UP000198888">
    <property type="component" value="Unassembled WGS sequence"/>
</dbReference>
<evidence type="ECO:0000256" key="2">
    <source>
        <dbReference type="ARBA" id="ARBA00022617"/>
    </source>
</evidence>
<gene>
    <name evidence="9" type="ORF">SAMN05444271_14119</name>
</gene>
<keyword evidence="5 7" id="KW-0408">Iron</keyword>
<dbReference type="InterPro" id="IPR002397">
    <property type="entry name" value="Cyt_P450_B"/>
</dbReference>
<dbReference type="InterPro" id="IPR001128">
    <property type="entry name" value="Cyt_P450"/>
</dbReference>
<dbReference type="PANTHER" id="PTHR46696">
    <property type="entry name" value="P450, PUTATIVE (EUROFUNG)-RELATED"/>
    <property type="match status" value="1"/>
</dbReference>
<evidence type="ECO:0000256" key="6">
    <source>
        <dbReference type="ARBA" id="ARBA00023033"/>
    </source>
</evidence>
<evidence type="ECO:0000256" key="4">
    <source>
        <dbReference type="ARBA" id="ARBA00023002"/>
    </source>
</evidence>
<dbReference type="InterPro" id="IPR036396">
    <property type="entry name" value="Cyt_P450_sf"/>
</dbReference>
<evidence type="ECO:0000256" key="3">
    <source>
        <dbReference type="ARBA" id="ARBA00022723"/>
    </source>
</evidence>
<dbReference type="GeneID" id="35003196"/>
<keyword evidence="10" id="KW-1185">Reference proteome</keyword>
<evidence type="ECO:0000313" key="9">
    <source>
        <dbReference type="EMBL" id="SEJ29550.1"/>
    </source>
</evidence>
<feature type="coiled-coil region" evidence="8">
    <location>
        <begin position="182"/>
        <end position="209"/>
    </location>
</feature>
<dbReference type="STRING" id="1073996.SAMN05444271_14119"/>
<dbReference type="EMBL" id="FNYR01000041">
    <property type="protein sequence ID" value="SEJ29550.1"/>
    <property type="molecule type" value="Genomic_DNA"/>
</dbReference>
<dbReference type="FunFam" id="1.10.630.10:FF:000018">
    <property type="entry name" value="Cytochrome P450 monooxygenase"/>
    <property type="match status" value="1"/>
</dbReference>
<comment type="similarity">
    <text evidence="1 7">Belongs to the cytochrome P450 family.</text>
</comment>
<dbReference type="Gene3D" id="1.10.630.10">
    <property type="entry name" value="Cytochrome P450"/>
    <property type="match status" value="1"/>
</dbReference>
<protein>
    <submittedName>
        <fullName evidence="9">Cytochrome P450</fullName>
    </submittedName>
</protein>
<dbReference type="OrthoDB" id="40089at2157"/>
<dbReference type="InterPro" id="IPR017972">
    <property type="entry name" value="Cyt_P450_CS"/>
</dbReference>
<proteinExistence type="inferred from homology"/>
<dbReference type="KEGG" id="hae:halTADL_2422"/>
<dbReference type="SUPFAM" id="SSF48264">
    <property type="entry name" value="Cytochrome P450"/>
    <property type="match status" value="1"/>
</dbReference>
<accession>A0A2H4Q472</accession>
<accession>A0A1H6XXH8</accession>
<organism evidence="9 10">
    <name type="scientific">Halohasta litchfieldiae</name>
    <dbReference type="NCBI Taxonomy" id="1073996"/>
    <lineage>
        <taxon>Archaea</taxon>
        <taxon>Methanobacteriati</taxon>
        <taxon>Methanobacteriota</taxon>
        <taxon>Stenosarchaea group</taxon>
        <taxon>Halobacteria</taxon>
        <taxon>Halobacteriales</taxon>
        <taxon>Haloferacaceae</taxon>
        <taxon>Halohasta</taxon>
    </lineage>
</organism>
<evidence type="ECO:0000256" key="8">
    <source>
        <dbReference type="SAM" id="Coils"/>
    </source>
</evidence>
<evidence type="ECO:0000256" key="5">
    <source>
        <dbReference type="ARBA" id="ARBA00023004"/>
    </source>
</evidence>
<name>A0A1H6XXH8_9EURY</name>